<accession>A0A0R1U4Q2</accession>
<keyword evidence="1" id="KW-1133">Transmembrane helix</keyword>
<keyword evidence="1" id="KW-0812">Transmembrane</keyword>
<keyword evidence="3" id="KW-1185">Reference proteome</keyword>
<sequence length="52" mass="5856">MRNVRAGLIKTVIIFILLALIYWCHWGQVVNGALIALAVVIVWVPNRWLGGQ</sequence>
<protein>
    <submittedName>
        <fullName evidence="2">Uncharacterized protein</fullName>
    </submittedName>
</protein>
<evidence type="ECO:0000313" key="2">
    <source>
        <dbReference type="EMBL" id="KRL88225.1"/>
    </source>
</evidence>
<dbReference type="AlphaFoldDB" id="A0A0R1U4Q2"/>
<dbReference type="Proteomes" id="UP000051922">
    <property type="component" value="Unassembled WGS sequence"/>
</dbReference>
<dbReference type="RefSeq" id="WP_156302171.1">
    <property type="nucleotide sequence ID" value="NZ_AZFJ01000005.1"/>
</dbReference>
<evidence type="ECO:0000256" key="1">
    <source>
        <dbReference type="SAM" id="Phobius"/>
    </source>
</evidence>
<feature type="transmembrane region" description="Helical" evidence="1">
    <location>
        <begin position="7"/>
        <end position="23"/>
    </location>
</feature>
<gene>
    <name evidence="2" type="ORF">FC50_GL000006</name>
</gene>
<organism evidence="2 3">
    <name type="scientific">Lacticaseibacillus pantheris DSM 15945 = JCM 12539 = NBRC 106106</name>
    <dbReference type="NCBI Taxonomy" id="1423783"/>
    <lineage>
        <taxon>Bacteria</taxon>
        <taxon>Bacillati</taxon>
        <taxon>Bacillota</taxon>
        <taxon>Bacilli</taxon>
        <taxon>Lactobacillales</taxon>
        <taxon>Lactobacillaceae</taxon>
        <taxon>Lacticaseibacillus</taxon>
    </lineage>
</organism>
<feature type="transmembrane region" description="Helical" evidence="1">
    <location>
        <begin position="29"/>
        <end position="49"/>
    </location>
</feature>
<reference evidence="2 3" key="1">
    <citation type="journal article" date="2015" name="Genome Announc.">
        <title>Expanding the biotechnology potential of lactobacilli through comparative genomics of 213 strains and associated genera.</title>
        <authorList>
            <person name="Sun Z."/>
            <person name="Harris H.M."/>
            <person name="McCann A."/>
            <person name="Guo C."/>
            <person name="Argimon S."/>
            <person name="Zhang W."/>
            <person name="Yang X."/>
            <person name="Jeffery I.B."/>
            <person name="Cooney J.C."/>
            <person name="Kagawa T.F."/>
            <person name="Liu W."/>
            <person name="Song Y."/>
            <person name="Salvetti E."/>
            <person name="Wrobel A."/>
            <person name="Rasinkangas P."/>
            <person name="Parkhill J."/>
            <person name="Rea M.C."/>
            <person name="O'Sullivan O."/>
            <person name="Ritari J."/>
            <person name="Douillard F.P."/>
            <person name="Paul Ross R."/>
            <person name="Yang R."/>
            <person name="Briner A.E."/>
            <person name="Felis G.E."/>
            <person name="de Vos W.M."/>
            <person name="Barrangou R."/>
            <person name="Klaenhammer T.R."/>
            <person name="Caufield P.W."/>
            <person name="Cui Y."/>
            <person name="Zhang H."/>
            <person name="O'Toole P.W."/>
        </authorList>
    </citation>
    <scope>NUCLEOTIDE SEQUENCE [LARGE SCALE GENOMIC DNA]</scope>
    <source>
        <strain evidence="2 3">DSM 15945</strain>
    </source>
</reference>
<comment type="caution">
    <text evidence="2">The sequence shown here is derived from an EMBL/GenBank/DDBJ whole genome shotgun (WGS) entry which is preliminary data.</text>
</comment>
<name>A0A0R1U4Q2_9LACO</name>
<evidence type="ECO:0000313" key="3">
    <source>
        <dbReference type="Proteomes" id="UP000051922"/>
    </source>
</evidence>
<proteinExistence type="predicted"/>
<dbReference type="EMBL" id="AZFJ01000005">
    <property type="protein sequence ID" value="KRL88225.1"/>
    <property type="molecule type" value="Genomic_DNA"/>
</dbReference>
<keyword evidence="1" id="KW-0472">Membrane</keyword>
<dbReference type="PATRIC" id="fig|1423783.4.peg.6"/>